<dbReference type="KEGG" id="dpl:KGM_211324A"/>
<gene>
    <name evidence="1" type="ORF">KGM_211324A</name>
</gene>
<organism evidence="1 2">
    <name type="scientific">Danaus plexippus plexippus</name>
    <dbReference type="NCBI Taxonomy" id="278856"/>
    <lineage>
        <taxon>Eukaryota</taxon>
        <taxon>Metazoa</taxon>
        <taxon>Ecdysozoa</taxon>
        <taxon>Arthropoda</taxon>
        <taxon>Hexapoda</taxon>
        <taxon>Insecta</taxon>
        <taxon>Pterygota</taxon>
        <taxon>Neoptera</taxon>
        <taxon>Endopterygota</taxon>
        <taxon>Lepidoptera</taxon>
        <taxon>Glossata</taxon>
        <taxon>Ditrysia</taxon>
        <taxon>Papilionoidea</taxon>
        <taxon>Nymphalidae</taxon>
        <taxon>Danainae</taxon>
        <taxon>Danaini</taxon>
        <taxon>Danaina</taxon>
        <taxon>Danaus</taxon>
        <taxon>Danaus</taxon>
    </lineage>
</organism>
<proteinExistence type="predicted"/>
<feature type="non-terminal residue" evidence="1">
    <location>
        <position position="10"/>
    </location>
</feature>
<name>A0A212F734_DANPL</name>
<reference evidence="1 2" key="1">
    <citation type="journal article" date="2011" name="Cell">
        <title>The monarch butterfly genome yields insights into long-distance migration.</title>
        <authorList>
            <person name="Zhan S."/>
            <person name="Merlin C."/>
            <person name="Boore J.L."/>
            <person name="Reppert S.M."/>
        </authorList>
    </citation>
    <scope>NUCLEOTIDE SEQUENCE [LARGE SCALE GENOMIC DNA]</scope>
    <source>
        <strain evidence="1">F-2</strain>
    </source>
</reference>
<accession>A0A212F734</accession>
<evidence type="ECO:0000313" key="1">
    <source>
        <dbReference type="EMBL" id="OWR49551.1"/>
    </source>
</evidence>
<evidence type="ECO:0000313" key="2">
    <source>
        <dbReference type="Proteomes" id="UP000007151"/>
    </source>
</evidence>
<keyword evidence="2" id="KW-1185">Reference proteome</keyword>
<protein>
    <submittedName>
        <fullName evidence="1">Uncharacterized protein</fullName>
    </submittedName>
</protein>
<dbReference type="Proteomes" id="UP000007151">
    <property type="component" value="Unassembled WGS sequence"/>
</dbReference>
<comment type="caution">
    <text evidence="1">The sequence shown here is derived from an EMBL/GenBank/DDBJ whole genome shotgun (WGS) entry which is preliminary data.</text>
</comment>
<dbReference type="EMBL" id="AGBW02009936">
    <property type="protein sequence ID" value="OWR49551.1"/>
    <property type="molecule type" value="Genomic_DNA"/>
</dbReference>
<dbReference type="InParanoid" id="A0A212F734"/>
<sequence length="10" mass="1228">MKHLVLILNF</sequence>